<name>W5JCH2_ANODA</name>
<dbReference type="AlphaFoldDB" id="W5JCH2"/>
<sequence>MNNNTYQPQHLGGCGSGSSSTTTTTTNHYKYTGSILSNNNYSSSSGSSSCSTNSAIIHGNNNQPRTINGQQQHQQQQQQQQQQQGLRVSRSSTRKKPFHFISNMWKMKKIIKFDDIMFHREMNCRARSEPSVSTYSCTGKGCQRKSSPSFSMLSLSPAKFQKSTDDELEVTRLRLSRNDNPFVQKVLASRDNVTTDVIDDTESDDAILILMSDEFNGDAETDPLALPQVHEHMIRSPPPTFWPRAQKTVFNFGGGQEEPCLRDSTKDTGAGITKQFSGQR</sequence>
<reference evidence="3" key="4">
    <citation type="submission" date="2015-06" db="UniProtKB">
        <authorList>
            <consortium name="EnsemblMetazoa"/>
        </authorList>
    </citation>
    <scope>IDENTIFICATION</scope>
</reference>
<gene>
    <name evidence="2" type="ORF">AND_007329</name>
</gene>
<evidence type="ECO:0000256" key="1">
    <source>
        <dbReference type="SAM" id="MobiDB-lite"/>
    </source>
</evidence>
<dbReference type="HOGENOM" id="CLU_086760_0_0_1"/>
<keyword evidence="4" id="KW-1185">Reference proteome</keyword>
<feature type="compositionally biased region" description="Low complexity" evidence="1">
    <location>
        <begin position="70"/>
        <end position="84"/>
    </location>
</feature>
<dbReference type="VEuPathDB" id="VectorBase:ADAR2_006443"/>
<feature type="compositionally biased region" description="Polar residues" evidence="1">
    <location>
        <begin position="59"/>
        <end position="69"/>
    </location>
</feature>
<dbReference type="STRING" id="43151.W5JCH2"/>
<reference evidence="2" key="3">
    <citation type="journal article" date="2013" name="Nucleic Acids Res.">
        <title>The genome of Anopheles darlingi, the main neotropical malaria vector.</title>
        <authorList>
            <person name="Marinotti O."/>
            <person name="Cerqueira G.C."/>
            <person name="de Almeida L.G."/>
            <person name="Ferro M.I."/>
            <person name="Loreto E.L."/>
            <person name="Zaha A."/>
            <person name="Teixeira S.M."/>
            <person name="Wespiser A.R."/>
            <person name="Almeida E Silva A."/>
            <person name="Schlindwein A.D."/>
            <person name="Pacheco A.C."/>
            <person name="Silva A.L."/>
            <person name="Graveley B.R."/>
            <person name="Walenz B.P."/>
            <person name="Lima Bde A."/>
            <person name="Ribeiro C.A."/>
            <person name="Nunes-Silva C.G."/>
            <person name="de Carvalho C.R."/>
            <person name="Soares C.M."/>
            <person name="de Menezes C.B."/>
            <person name="Matiolli C."/>
            <person name="Caffrey D."/>
            <person name="Araujo D.A."/>
            <person name="de Oliveira D.M."/>
            <person name="Golenbock D."/>
            <person name="Grisard E.C."/>
            <person name="Fantinatti-Garboggini F."/>
            <person name="de Carvalho F.M."/>
            <person name="Barcellos F.G."/>
            <person name="Prosdocimi F."/>
            <person name="May G."/>
            <person name="Azevedo Junior G.M."/>
            <person name="Guimaraes G.M."/>
            <person name="Goldman G.H."/>
            <person name="Padilha I.Q."/>
            <person name="Batista Jda S."/>
            <person name="Ferro J.A."/>
            <person name="Ribeiro J.M."/>
            <person name="Fietto J.L."/>
            <person name="Dabbas K.M."/>
            <person name="Cerdeira L."/>
            <person name="Agnez-Lima L.F."/>
            <person name="Brocchi M."/>
            <person name="de Carvalho M.O."/>
            <person name="Teixeira Mde M."/>
            <person name="Diniz Maia Mde M."/>
            <person name="Goldman M.H."/>
            <person name="Cruz Schneider M.P."/>
            <person name="Felipe M.S."/>
            <person name="Hungria M."/>
            <person name="Nicolas M.F."/>
            <person name="Pereira M."/>
            <person name="Montes M.A."/>
            <person name="Cantao M.E."/>
            <person name="Vincentz M."/>
            <person name="Rafael M.S."/>
            <person name="Silverman N."/>
            <person name="Stoco P.H."/>
            <person name="Souza R.C."/>
            <person name="Vicentini R."/>
            <person name="Gazzinelli R.T."/>
            <person name="Neves Rde O."/>
            <person name="Silva R."/>
            <person name="Astolfi-Filho S."/>
            <person name="Maciel T.E."/>
            <person name="Urmenyi T.P."/>
            <person name="Tadei W.P."/>
            <person name="Camargo E.P."/>
            <person name="de Vasconcelos A.T."/>
        </authorList>
    </citation>
    <scope>NUCLEOTIDE SEQUENCE</scope>
</reference>
<dbReference type="EMBL" id="ADMH02001817">
    <property type="protein sequence ID" value="ETN61028.1"/>
    <property type="molecule type" value="Genomic_DNA"/>
</dbReference>
<proteinExistence type="predicted"/>
<dbReference type="eggNOG" id="ENOG502S2IZ">
    <property type="taxonomic scope" value="Eukaryota"/>
</dbReference>
<reference evidence="2 4" key="1">
    <citation type="journal article" date="2010" name="BMC Genomics">
        <title>Combination of measures distinguishes pre-miRNAs from other stem-loops in the genome of the newly sequenced Anopheles darlingi.</title>
        <authorList>
            <person name="Mendes N.D."/>
            <person name="Freitas A.T."/>
            <person name="Vasconcelos A.T."/>
            <person name="Sagot M.F."/>
        </authorList>
    </citation>
    <scope>NUCLEOTIDE SEQUENCE</scope>
</reference>
<dbReference type="EnsemblMetazoa" id="ADAC007329-RA">
    <property type="protein sequence ID" value="ADAC007329-PA"/>
    <property type="gene ID" value="ADAC007329"/>
</dbReference>
<dbReference type="Proteomes" id="UP000000673">
    <property type="component" value="Unassembled WGS sequence"/>
</dbReference>
<protein>
    <submittedName>
        <fullName evidence="2 3">Uncharacterized protein</fullName>
    </submittedName>
</protein>
<organism evidence="2">
    <name type="scientific">Anopheles darlingi</name>
    <name type="common">Mosquito</name>
    <dbReference type="NCBI Taxonomy" id="43151"/>
    <lineage>
        <taxon>Eukaryota</taxon>
        <taxon>Metazoa</taxon>
        <taxon>Ecdysozoa</taxon>
        <taxon>Arthropoda</taxon>
        <taxon>Hexapoda</taxon>
        <taxon>Insecta</taxon>
        <taxon>Pterygota</taxon>
        <taxon>Neoptera</taxon>
        <taxon>Endopterygota</taxon>
        <taxon>Diptera</taxon>
        <taxon>Nematocera</taxon>
        <taxon>Culicoidea</taxon>
        <taxon>Culicidae</taxon>
        <taxon>Anophelinae</taxon>
        <taxon>Anopheles</taxon>
    </lineage>
</organism>
<feature type="region of interest" description="Disordered" evidence="1">
    <location>
        <begin position="1"/>
        <end position="22"/>
    </location>
</feature>
<dbReference type="VEuPathDB" id="VectorBase:ADAC007329"/>
<feature type="region of interest" description="Disordered" evidence="1">
    <location>
        <begin position="47"/>
        <end position="93"/>
    </location>
</feature>
<evidence type="ECO:0000313" key="4">
    <source>
        <dbReference type="Proteomes" id="UP000000673"/>
    </source>
</evidence>
<accession>W5JCH2</accession>
<evidence type="ECO:0000313" key="2">
    <source>
        <dbReference type="EMBL" id="ETN61028.1"/>
    </source>
</evidence>
<evidence type="ECO:0000313" key="3">
    <source>
        <dbReference type="EnsemblMetazoa" id="ADAC007329-PA"/>
    </source>
</evidence>
<reference evidence="2" key="2">
    <citation type="submission" date="2010-05" db="EMBL/GenBank/DDBJ databases">
        <authorList>
            <person name="Almeida L.G."/>
            <person name="Nicolas M.F."/>
            <person name="Souza R.C."/>
            <person name="Vasconcelos A.T.R."/>
        </authorList>
    </citation>
    <scope>NUCLEOTIDE SEQUENCE</scope>
</reference>
<dbReference type="OMA" id="DIMFHRE"/>
<feature type="region of interest" description="Disordered" evidence="1">
    <location>
        <begin position="255"/>
        <end position="280"/>
    </location>
</feature>